<name>A0A445D999_ARAHY</name>
<protein>
    <submittedName>
        <fullName evidence="1">Uncharacterized protein</fullName>
    </submittedName>
</protein>
<gene>
    <name evidence="1" type="ORF">Ahy_A05g025695</name>
</gene>
<comment type="caution">
    <text evidence="1">The sequence shown here is derived from an EMBL/GenBank/DDBJ whole genome shotgun (WGS) entry which is preliminary data.</text>
</comment>
<organism evidence="1 2">
    <name type="scientific">Arachis hypogaea</name>
    <name type="common">Peanut</name>
    <dbReference type="NCBI Taxonomy" id="3818"/>
    <lineage>
        <taxon>Eukaryota</taxon>
        <taxon>Viridiplantae</taxon>
        <taxon>Streptophyta</taxon>
        <taxon>Embryophyta</taxon>
        <taxon>Tracheophyta</taxon>
        <taxon>Spermatophyta</taxon>
        <taxon>Magnoliopsida</taxon>
        <taxon>eudicotyledons</taxon>
        <taxon>Gunneridae</taxon>
        <taxon>Pentapetalae</taxon>
        <taxon>rosids</taxon>
        <taxon>fabids</taxon>
        <taxon>Fabales</taxon>
        <taxon>Fabaceae</taxon>
        <taxon>Papilionoideae</taxon>
        <taxon>50 kb inversion clade</taxon>
        <taxon>dalbergioids sensu lato</taxon>
        <taxon>Dalbergieae</taxon>
        <taxon>Pterocarpus clade</taxon>
        <taxon>Arachis</taxon>
    </lineage>
</organism>
<reference evidence="1 2" key="1">
    <citation type="submission" date="2019-01" db="EMBL/GenBank/DDBJ databases">
        <title>Sequencing of cultivated peanut Arachis hypogaea provides insights into genome evolution and oil improvement.</title>
        <authorList>
            <person name="Chen X."/>
        </authorList>
    </citation>
    <scope>NUCLEOTIDE SEQUENCE [LARGE SCALE GENOMIC DNA]</scope>
    <source>
        <strain evidence="2">cv. Fuhuasheng</strain>
        <tissue evidence="1">Leaves</tissue>
    </source>
</reference>
<dbReference type="Proteomes" id="UP000289738">
    <property type="component" value="Chromosome A05"/>
</dbReference>
<accession>A0A445D999</accession>
<evidence type="ECO:0000313" key="2">
    <source>
        <dbReference type="Proteomes" id="UP000289738"/>
    </source>
</evidence>
<dbReference type="EMBL" id="SDMP01000005">
    <property type="protein sequence ID" value="RYR59741.1"/>
    <property type="molecule type" value="Genomic_DNA"/>
</dbReference>
<keyword evidence="2" id="KW-1185">Reference proteome</keyword>
<dbReference type="AlphaFoldDB" id="A0A445D999"/>
<proteinExistence type="predicted"/>
<evidence type="ECO:0000313" key="1">
    <source>
        <dbReference type="EMBL" id="RYR59741.1"/>
    </source>
</evidence>
<dbReference type="STRING" id="3818.A0A445D999"/>
<sequence>MASMNLLGFSLPPQEQHTTTTHHHQTLSLLPLMPLLLSTSLLFPSIKNPSTIIITFLLSKEINYINQNLLLKTSCNNNNNVNNNHHHHHQQPKLENFLGGHSFADHHHDYGANSSGDYLFQNCSQPEVTAGGGEGSAGGSGGSTNSIHHQHLLVKEVVKLKRIKRGLKFVERGIEIRAMEVLEIWKRREEGLKIMVGTIQWKCIKYDCLTIARRQSMILCAIE</sequence>